<dbReference type="InterPro" id="IPR042266">
    <property type="entry name" value="PPPDE_sf"/>
</dbReference>
<dbReference type="EMBL" id="JBDFQZ010000011">
    <property type="protein sequence ID" value="KAK9677270.1"/>
    <property type="molecule type" value="Genomic_DNA"/>
</dbReference>
<dbReference type="GO" id="GO:0101005">
    <property type="term" value="F:deubiquitinase activity"/>
    <property type="evidence" value="ECO:0007669"/>
    <property type="project" value="TreeGrafter"/>
</dbReference>
<evidence type="ECO:0000256" key="4">
    <source>
        <dbReference type="SAM" id="MobiDB-lite"/>
    </source>
</evidence>
<keyword evidence="3" id="KW-0378">Hydrolase</keyword>
<comment type="similarity">
    <text evidence="1">Belongs to the DeSI family.</text>
</comment>
<dbReference type="PROSITE" id="PS51858">
    <property type="entry name" value="PPPDE"/>
    <property type="match status" value="1"/>
</dbReference>
<keyword evidence="2" id="KW-0645">Protease</keyword>
<evidence type="ECO:0000259" key="5">
    <source>
        <dbReference type="PROSITE" id="PS51858"/>
    </source>
</evidence>
<evidence type="ECO:0000313" key="6">
    <source>
        <dbReference type="EMBL" id="KAK9677270.1"/>
    </source>
</evidence>
<feature type="region of interest" description="Disordered" evidence="4">
    <location>
        <begin position="155"/>
        <end position="188"/>
    </location>
</feature>
<dbReference type="AlphaFoldDB" id="A0AAW1HLH2"/>
<protein>
    <recommendedName>
        <fullName evidence="5">PPPDE domain-containing protein</fullName>
    </recommendedName>
</protein>
<comment type="caution">
    <text evidence="6">The sequence shown here is derived from an EMBL/GenBank/DDBJ whole genome shotgun (WGS) entry which is preliminary data.</text>
</comment>
<evidence type="ECO:0000313" key="7">
    <source>
        <dbReference type="Proteomes" id="UP001443914"/>
    </source>
</evidence>
<gene>
    <name evidence="6" type="ORF">RND81_11G132000</name>
</gene>
<dbReference type="Pfam" id="PF05903">
    <property type="entry name" value="Peptidase_C97"/>
    <property type="match status" value="1"/>
</dbReference>
<accession>A0AAW1HLH2</accession>
<dbReference type="GO" id="GO:0016579">
    <property type="term" value="P:protein deubiquitination"/>
    <property type="evidence" value="ECO:0007669"/>
    <property type="project" value="TreeGrafter"/>
</dbReference>
<dbReference type="GO" id="GO:0006508">
    <property type="term" value="P:proteolysis"/>
    <property type="evidence" value="ECO:0007669"/>
    <property type="project" value="UniProtKB-KW"/>
</dbReference>
<sequence length="214" mass="23469">MLCRRNSCVVISGSIPVYLNVYDLAPIPGYAYWLGLGAHHSAVEVHGVEYAFGAHDNSTTGIFQGEPKKGEGYRYRKTILIGWTEFSEEQVIKIMEDFAKEYRGNAYHLITKNCNHFCNDVCIKLTGNPIPGWVNRLARIGILCKCMISTENGRKEKKKEDKNVGRSISKRISTSSSSSSDKSPSDDAAATATTTAAICSRFSSSVSSTTPLVT</sequence>
<evidence type="ECO:0000256" key="1">
    <source>
        <dbReference type="ARBA" id="ARBA00008140"/>
    </source>
</evidence>
<dbReference type="PANTHER" id="PTHR12378">
    <property type="entry name" value="DESUMOYLATING ISOPEPTIDASE"/>
    <property type="match status" value="1"/>
</dbReference>
<evidence type="ECO:0000256" key="2">
    <source>
        <dbReference type="ARBA" id="ARBA00022670"/>
    </source>
</evidence>
<feature type="compositionally biased region" description="Low complexity" evidence="4">
    <location>
        <begin position="166"/>
        <end position="188"/>
    </location>
</feature>
<dbReference type="Gene3D" id="3.90.1720.30">
    <property type="entry name" value="PPPDE domains"/>
    <property type="match status" value="1"/>
</dbReference>
<reference evidence="6" key="1">
    <citation type="submission" date="2024-03" db="EMBL/GenBank/DDBJ databases">
        <title>WGS assembly of Saponaria officinalis var. Norfolk2.</title>
        <authorList>
            <person name="Jenkins J."/>
            <person name="Shu S."/>
            <person name="Grimwood J."/>
            <person name="Barry K."/>
            <person name="Goodstein D."/>
            <person name="Schmutz J."/>
            <person name="Leebens-Mack J."/>
            <person name="Osbourn A."/>
        </authorList>
    </citation>
    <scope>NUCLEOTIDE SEQUENCE [LARGE SCALE GENOMIC DNA]</scope>
    <source>
        <strain evidence="6">JIC</strain>
    </source>
</reference>
<keyword evidence="7" id="KW-1185">Reference proteome</keyword>
<dbReference type="SMART" id="SM01179">
    <property type="entry name" value="DUF862"/>
    <property type="match status" value="1"/>
</dbReference>
<organism evidence="6 7">
    <name type="scientific">Saponaria officinalis</name>
    <name type="common">Common soapwort</name>
    <name type="synonym">Lychnis saponaria</name>
    <dbReference type="NCBI Taxonomy" id="3572"/>
    <lineage>
        <taxon>Eukaryota</taxon>
        <taxon>Viridiplantae</taxon>
        <taxon>Streptophyta</taxon>
        <taxon>Embryophyta</taxon>
        <taxon>Tracheophyta</taxon>
        <taxon>Spermatophyta</taxon>
        <taxon>Magnoliopsida</taxon>
        <taxon>eudicotyledons</taxon>
        <taxon>Gunneridae</taxon>
        <taxon>Pentapetalae</taxon>
        <taxon>Caryophyllales</taxon>
        <taxon>Caryophyllaceae</taxon>
        <taxon>Caryophylleae</taxon>
        <taxon>Saponaria</taxon>
    </lineage>
</organism>
<feature type="domain" description="PPPDE" evidence="5">
    <location>
        <begin position="15"/>
        <end position="152"/>
    </location>
</feature>
<dbReference type="PANTHER" id="PTHR12378:SF52">
    <property type="entry name" value="F23A5.4 PROTEIN"/>
    <property type="match status" value="1"/>
</dbReference>
<dbReference type="Proteomes" id="UP001443914">
    <property type="component" value="Unassembled WGS sequence"/>
</dbReference>
<proteinExistence type="inferred from homology"/>
<feature type="compositionally biased region" description="Basic and acidic residues" evidence="4">
    <location>
        <begin position="155"/>
        <end position="164"/>
    </location>
</feature>
<name>A0AAW1HLH2_SAPOF</name>
<evidence type="ECO:0000256" key="3">
    <source>
        <dbReference type="ARBA" id="ARBA00022801"/>
    </source>
</evidence>
<dbReference type="InterPro" id="IPR008580">
    <property type="entry name" value="PPPDE_dom"/>
</dbReference>